<dbReference type="InterPro" id="IPR011009">
    <property type="entry name" value="Kinase-like_dom_sf"/>
</dbReference>
<organism evidence="8 9">
    <name type="scientific">Talaromyces islandicus</name>
    <name type="common">Penicillium islandicum</name>
    <dbReference type="NCBI Taxonomy" id="28573"/>
    <lineage>
        <taxon>Eukaryota</taxon>
        <taxon>Fungi</taxon>
        <taxon>Dikarya</taxon>
        <taxon>Ascomycota</taxon>
        <taxon>Pezizomycotina</taxon>
        <taxon>Eurotiomycetes</taxon>
        <taxon>Eurotiomycetidae</taxon>
        <taxon>Eurotiales</taxon>
        <taxon>Trichocomaceae</taxon>
        <taxon>Talaromyces</taxon>
        <taxon>Talaromyces sect. Islandici</taxon>
    </lineage>
</organism>
<evidence type="ECO:0000256" key="2">
    <source>
        <dbReference type="ARBA" id="ARBA00005543"/>
    </source>
</evidence>
<reference evidence="8 9" key="1">
    <citation type="submission" date="2015-04" db="EMBL/GenBank/DDBJ databases">
        <authorList>
            <person name="Syromyatnikov M.Y."/>
            <person name="Popov V.N."/>
        </authorList>
    </citation>
    <scope>NUCLEOTIDE SEQUENCE [LARGE SCALE GENOMIC DNA]</scope>
    <source>
        <strain evidence="8">WF-38-12</strain>
    </source>
</reference>
<dbReference type="Proteomes" id="UP000054383">
    <property type="component" value="Unassembled WGS sequence"/>
</dbReference>
<comment type="similarity">
    <text evidence="2">Belongs to the AIM9 family.</text>
</comment>
<keyword evidence="9" id="KW-1185">Reference proteome</keyword>
<dbReference type="GO" id="GO:0005739">
    <property type="term" value="C:mitochondrion"/>
    <property type="evidence" value="ECO:0007669"/>
    <property type="project" value="UniProtKB-SubCell"/>
</dbReference>
<proteinExistence type="inferred from homology"/>
<dbReference type="OrthoDB" id="2831558at2759"/>
<comment type="subcellular location">
    <subcellularLocation>
        <location evidence="1">Mitochondrion</location>
    </subcellularLocation>
</comment>
<protein>
    <recommendedName>
        <fullName evidence="3">Altered inheritance of mitochondria protein 9, mitochondrial</fullName>
    </recommendedName>
    <alternativeName>
        <fullName evidence="6">Found in mitochondrial proteome protein 29</fullName>
    </alternativeName>
</protein>
<dbReference type="InterPro" id="IPR051035">
    <property type="entry name" value="Mito_inheritance_9"/>
</dbReference>
<accession>A0A0U1LVK6</accession>
<dbReference type="AlphaFoldDB" id="A0A0U1LVK6"/>
<keyword evidence="5" id="KW-0496">Mitochondrion</keyword>
<gene>
    <name evidence="8" type="ORF">PISL3812_04147</name>
</gene>
<evidence type="ECO:0000256" key="5">
    <source>
        <dbReference type="ARBA" id="ARBA00023128"/>
    </source>
</evidence>
<dbReference type="PANTHER" id="PTHR36091:SF1">
    <property type="entry name" value="ALTERED INHERITANCE OF MITOCHONDRIA PROTEIN 9, MITOCHONDRIAL"/>
    <property type="match status" value="1"/>
</dbReference>
<dbReference type="Pfam" id="PF01636">
    <property type="entry name" value="APH"/>
    <property type="match status" value="1"/>
</dbReference>
<evidence type="ECO:0000256" key="4">
    <source>
        <dbReference type="ARBA" id="ARBA00022946"/>
    </source>
</evidence>
<evidence type="ECO:0000313" key="8">
    <source>
        <dbReference type="EMBL" id="CRG87132.1"/>
    </source>
</evidence>
<feature type="domain" description="Aminoglycoside phosphotransferase" evidence="7">
    <location>
        <begin position="37"/>
        <end position="106"/>
    </location>
</feature>
<name>A0A0U1LVK6_TALIS</name>
<dbReference type="Gene3D" id="3.90.1200.10">
    <property type="match status" value="1"/>
</dbReference>
<dbReference type="PANTHER" id="PTHR36091">
    <property type="entry name" value="ALTERED INHERITANCE OF MITOCHONDRIA PROTEIN 9, MITOCHONDRIAL"/>
    <property type="match status" value="1"/>
</dbReference>
<dbReference type="STRING" id="28573.A0A0U1LVK6"/>
<evidence type="ECO:0000256" key="6">
    <source>
        <dbReference type="ARBA" id="ARBA00031849"/>
    </source>
</evidence>
<dbReference type="SUPFAM" id="SSF56112">
    <property type="entry name" value="Protein kinase-like (PK-like)"/>
    <property type="match status" value="1"/>
</dbReference>
<evidence type="ECO:0000259" key="7">
    <source>
        <dbReference type="Pfam" id="PF01636"/>
    </source>
</evidence>
<dbReference type="InterPro" id="IPR002575">
    <property type="entry name" value="Aminoglycoside_PTrfase"/>
</dbReference>
<dbReference type="EMBL" id="CVMT01000003">
    <property type="protein sequence ID" value="CRG87132.1"/>
    <property type="molecule type" value="Genomic_DNA"/>
</dbReference>
<evidence type="ECO:0000256" key="3">
    <source>
        <dbReference type="ARBA" id="ARBA00016197"/>
    </source>
</evidence>
<evidence type="ECO:0000256" key="1">
    <source>
        <dbReference type="ARBA" id="ARBA00004173"/>
    </source>
</evidence>
<sequence length="219" mass="24541">MHELKGSTITEFMTAIARREIATAKAGLRYPLMLEGLFYGPRQYQPSLRKKLSALENYLKVAAHVLPENKATHASVLWHGDLHSQNIFVDAKDPGRIVGIIDWQSVSACPLFMQVGAQRFLITTGLSLEICARAQTLHNFYLVRCHQTDETIFHAIQGQNTLRHQVSVVPGLVLMDYEPLLNSLPRDVEKEWARVVVGGCNAPPGTTPFPLQFSDEEIH</sequence>
<evidence type="ECO:0000313" key="9">
    <source>
        <dbReference type="Proteomes" id="UP000054383"/>
    </source>
</evidence>
<keyword evidence="4" id="KW-0809">Transit peptide</keyword>